<accession>A0ABR1IWI7</accession>
<dbReference type="EMBL" id="JBANRG010000055">
    <property type="protein sequence ID" value="KAK7443209.1"/>
    <property type="molecule type" value="Genomic_DNA"/>
</dbReference>
<gene>
    <name evidence="1" type="ORF">VKT23_015806</name>
</gene>
<dbReference type="Proteomes" id="UP001498398">
    <property type="component" value="Unassembled WGS sequence"/>
</dbReference>
<organism evidence="1 2">
    <name type="scientific">Marasmiellus scandens</name>
    <dbReference type="NCBI Taxonomy" id="2682957"/>
    <lineage>
        <taxon>Eukaryota</taxon>
        <taxon>Fungi</taxon>
        <taxon>Dikarya</taxon>
        <taxon>Basidiomycota</taxon>
        <taxon>Agaricomycotina</taxon>
        <taxon>Agaricomycetes</taxon>
        <taxon>Agaricomycetidae</taxon>
        <taxon>Agaricales</taxon>
        <taxon>Marasmiineae</taxon>
        <taxon>Omphalotaceae</taxon>
        <taxon>Marasmiellus</taxon>
    </lineage>
</organism>
<proteinExistence type="predicted"/>
<evidence type="ECO:0000313" key="1">
    <source>
        <dbReference type="EMBL" id="KAK7443209.1"/>
    </source>
</evidence>
<keyword evidence="2" id="KW-1185">Reference proteome</keyword>
<protein>
    <submittedName>
        <fullName evidence="1">Uncharacterized protein</fullName>
    </submittedName>
</protein>
<comment type="caution">
    <text evidence="1">The sequence shown here is derived from an EMBL/GenBank/DDBJ whole genome shotgun (WGS) entry which is preliminary data.</text>
</comment>
<name>A0ABR1IWI7_9AGAR</name>
<reference evidence="1 2" key="1">
    <citation type="submission" date="2024-01" db="EMBL/GenBank/DDBJ databases">
        <title>A draft genome for the cacao thread blight pathogen Marasmiellus scandens.</title>
        <authorList>
            <person name="Baruah I.K."/>
            <person name="Leung J."/>
            <person name="Bukari Y."/>
            <person name="Amoako-Attah I."/>
            <person name="Meinhardt L.W."/>
            <person name="Bailey B.A."/>
            <person name="Cohen S.P."/>
        </authorList>
    </citation>
    <scope>NUCLEOTIDE SEQUENCE [LARGE SCALE GENOMIC DNA]</scope>
    <source>
        <strain evidence="1 2">GH-19</strain>
    </source>
</reference>
<evidence type="ECO:0000313" key="2">
    <source>
        <dbReference type="Proteomes" id="UP001498398"/>
    </source>
</evidence>
<sequence>MMRKYENTVSDMVKSRWDPARFYSSYYDKRGGTNLKEWLDSWPVVRLTGGLEVSGEILNPWDNDYDDFYMGGSYDEIESLMDFKGQGMPLQIL</sequence>